<accession>A0A5C5YCN2</accession>
<comment type="caution">
    <text evidence="3">The sequence shown here is derived from an EMBL/GenBank/DDBJ whole genome shotgun (WGS) entry which is preliminary data.</text>
</comment>
<keyword evidence="4" id="KW-1185">Reference proteome</keyword>
<dbReference type="GO" id="GO:0019464">
    <property type="term" value="P:glycine decarboxylation via glycine cleavage system"/>
    <property type="evidence" value="ECO:0007669"/>
    <property type="project" value="InterPro"/>
</dbReference>
<protein>
    <submittedName>
        <fullName evidence="3">Glycine cleavage system H protein</fullName>
    </submittedName>
</protein>
<dbReference type="GO" id="GO:0005829">
    <property type="term" value="C:cytosol"/>
    <property type="evidence" value="ECO:0007669"/>
    <property type="project" value="TreeGrafter"/>
</dbReference>
<dbReference type="SUPFAM" id="SSF51230">
    <property type="entry name" value="Single hybrid motif"/>
    <property type="match status" value="1"/>
</dbReference>
<dbReference type="OrthoDB" id="9796712at2"/>
<dbReference type="GO" id="GO:0005960">
    <property type="term" value="C:glycine cleavage complex"/>
    <property type="evidence" value="ECO:0007669"/>
    <property type="project" value="InterPro"/>
</dbReference>
<feature type="domain" description="Lipoyl-binding" evidence="2">
    <location>
        <begin position="42"/>
        <end position="125"/>
    </location>
</feature>
<dbReference type="Pfam" id="PF01597">
    <property type="entry name" value="GCV_H"/>
    <property type="match status" value="1"/>
</dbReference>
<dbReference type="GO" id="GO:0009249">
    <property type="term" value="P:protein lipoylation"/>
    <property type="evidence" value="ECO:0007669"/>
    <property type="project" value="TreeGrafter"/>
</dbReference>
<gene>
    <name evidence="3" type="primary">gcvH_2</name>
    <name evidence="3" type="ORF">CA85_16070</name>
</gene>
<name>A0A5C5YCN2_9BACT</name>
<dbReference type="PROSITE" id="PS50968">
    <property type="entry name" value="BIOTINYL_LIPOYL"/>
    <property type="match status" value="1"/>
</dbReference>
<dbReference type="Gene3D" id="2.40.50.100">
    <property type="match status" value="1"/>
</dbReference>
<dbReference type="PANTHER" id="PTHR11715">
    <property type="entry name" value="GLYCINE CLEAVAGE SYSTEM H PROTEIN"/>
    <property type="match status" value="1"/>
</dbReference>
<proteinExistence type="predicted"/>
<sequence>MADSFTFAMGDFEAEFPASYRYAKNHMWALPMPAPENAGLTRYRFGLTAYAVRLLQDVYFLDWTIDPPATLTPRMLIGSIESKKAESDLFTPLAGTLTAINDDVLSDPSLINADPYDAAWLIEIEADLDAAAVLLSPDQYADHLVEAWKVAQRTIKGQANT</sequence>
<dbReference type="PANTHER" id="PTHR11715:SF3">
    <property type="entry name" value="GLYCINE CLEAVAGE SYSTEM H PROTEIN-RELATED"/>
    <property type="match status" value="1"/>
</dbReference>
<reference evidence="3 4" key="1">
    <citation type="submission" date="2019-02" db="EMBL/GenBank/DDBJ databases">
        <title>Deep-cultivation of Planctomycetes and their phenomic and genomic characterization uncovers novel biology.</title>
        <authorList>
            <person name="Wiegand S."/>
            <person name="Jogler M."/>
            <person name="Boedeker C."/>
            <person name="Pinto D."/>
            <person name="Vollmers J."/>
            <person name="Rivas-Marin E."/>
            <person name="Kohn T."/>
            <person name="Peeters S.H."/>
            <person name="Heuer A."/>
            <person name="Rast P."/>
            <person name="Oberbeckmann S."/>
            <person name="Bunk B."/>
            <person name="Jeske O."/>
            <person name="Meyerdierks A."/>
            <person name="Storesund J.E."/>
            <person name="Kallscheuer N."/>
            <person name="Luecker S."/>
            <person name="Lage O.M."/>
            <person name="Pohl T."/>
            <person name="Merkel B.J."/>
            <person name="Hornburger P."/>
            <person name="Mueller R.-W."/>
            <person name="Bruemmer F."/>
            <person name="Labrenz M."/>
            <person name="Spormann A.M."/>
            <person name="Op Den Camp H."/>
            <person name="Overmann J."/>
            <person name="Amann R."/>
            <person name="Jetten M.S.M."/>
            <person name="Mascher T."/>
            <person name="Medema M.H."/>
            <person name="Devos D.P."/>
            <person name="Kaster A.-K."/>
            <person name="Ovreas L."/>
            <person name="Rohde M."/>
            <person name="Galperin M.Y."/>
            <person name="Jogler C."/>
        </authorList>
    </citation>
    <scope>NUCLEOTIDE SEQUENCE [LARGE SCALE GENOMIC DNA]</scope>
    <source>
        <strain evidence="3 4">CA85</strain>
    </source>
</reference>
<evidence type="ECO:0000313" key="3">
    <source>
        <dbReference type="EMBL" id="TWT73140.1"/>
    </source>
</evidence>
<dbReference type="RefSeq" id="WP_146390706.1">
    <property type="nucleotide sequence ID" value="NZ_SJPK01000003.1"/>
</dbReference>
<dbReference type="InterPro" id="IPR033753">
    <property type="entry name" value="GCV_H/Fam206"/>
</dbReference>
<evidence type="ECO:0000256" key="1">
    <source>
        <dbReference type="ARBA" id="ARBA00022823"/>
    </source>
</evidence>
<dbReference type="CDD" id="cd06848">
    <property type="entry name" value="GCS_H"/>
    <property type="match status" value="1"/>
</dbReference>
<organism evidence="3 4">
    <name type="scientific">Allorhodopirellula solitaria</name>
    <dbReference type="NCBI Taxonomy" id="2527987"/>
    <lineage>
        <taxon>Bacteria</taxon>
        <taxon>Pseudomonadati</taxon>
        <taxon>Planctomycetota</taxon>
        <taxon>Planctomycetia</taxon>
        <taxon>Pirellulales</taxon>
        <taxon>Pirellulaceae</taxon>
        <taxon>Allorhodopirellula</taxon>
    </lineage>
</organism>
<dbReference type="Proteomes" id="UP000318053">
    <property type="component" value="Unassembled WGS sequence"/>
</dbReference>
<keyword evidence="1" id="KW-0450">Lipoyl</keyword>
<dbReference type="InterPro" id="IPR000089">
    <property type="entry name" value="Biotin_lipoyl"/>
</dbReference>
<dbReference type="InterPro" id="IPR002930">
    <property type="entry name" value="GCV_H"/>
</dbReference>
<evidence type="ECO:0000259" key="2">
    <source>
        <dbReference type="PROSITE" id="PS50968"/>
    </source>
</evidence>
<dbReference type="EMBL" id="SJPK01000003">
    <property type="protein sequence ID" value="TWT73140.1"/>
    <property type="molecule type" value="Genomic_DNA"/>
</dbReference>
<evidence type="ECO:0000313" key="4">
    <source>
        <dbReference type="Proteomes" id="UP000318053"/>
    </source>
</evidence>
<dbReference type="AlphaFoldDB" id="A0A5C5YCN2"/>
<dbReference type="InterPro" id="IPR011053">
    <property type="entry name" value="Single_hybrid_motif"/>
</dbReference>